<evidence type="ECO:0000313" key="1">
    <source>
        <dbReference type="EMBL" id="CAK0904208.1"/>
    </source>
</evidence>
<keyword evidence="2" id="KW-1185">Reference proteome</keyword>
<organism evidence="1 2">
    <name type="scientific">Prorocentrum cordatum</name>
    <dbReference type="NCBI Taxonomy" id="2364126"/>
    <lineage>
        <taxon>Eukaryota</taxon>
        <taxon>Sar</taxon>
        <taxon>Alveolata</taxon>
        <taxon>Dinophyceae</taxon>
        <taxon>Prorocentrales</taxon>
        <taxon>Prorocentraceae</taxon>
        <taxon>Prorocentrum</taxon>
    </lineage>
</organism>
<dbReference type="EMBL" id="CAUYUJ010021371">
    <property type="protein sequence ID" value="CAK0904208.1"/>
    <property type="molecule type" value="Genomic_DNA"/>
</dbReference>
<sequence>MQTGVLKYPEWFSPLTSNSSFEDFQRHFHGIARFANVCAEPCVEKVPEFLAATQSPVSEGCHTSVEGEPCNEAVTWSMQMDFVDNPLAYTRWNLTESSSFEDFQRRLHSIDSELCPNPCVARE</sequence>
<comment type="caution">
    <text evidence="1">The sequence shown here is derived from an EMBL/GenBank/DDBJ whole genome shotgun (WGS) entry which is preliminary data.</text>
</comment>
<name>A0ABN9Y0T6_9DINO</name>
<dbReference type="Proteomes" id="UP001189429">
    <property type="component" value="Unassembled WGS sequence"/>
</dbReference>
<reference evidence="1" key="1">
    <citation type="submission" date="2023-10" db="EMBL/GenBank/DDBJ databases">
        <authorList>
            <person name="Chen Y."/>
            <person name="Shah S."/>
            <person name="Dougan E. K."/>
            <person name="Thang M."/>
            <person name="Chan C."/>
        </authorList>
    </citation>
    <scope>NUCLEOTIDE SEQUENCE [LARGE SCALE GENOMIC DNA]</scope>
</reference>
<accession>A0ABN9Y0T6</accession>
<proteinExistence type="predicted"/>
<protein>
    <submittedName>
        <fullName evidence="1">Uncharacterized protein</fullName>
    </submittedName>
</protein>
<evidence type="ECO:0000313" key="2">
    <source>
        <dbReference type="Proteomes" id="UP001189429"/>
    </source>
</evidence>
<gene>
    <name evidence="1" type="ORF">PCOR1329_LOCUS80313</name>
</gene>